<dbReference type="OrthoDB" id="1645325at2"/>
<evidence type="ECO:0000259" key="2">
    <source>
        <dbReference type="Pfam" id="PF04167"/>
    </source>
</evidence>
<evidence type="ECO:0000313" key="4">
    <source>
        <dbReference type="Proteomes" id="UP000190389"/>
    </source>
</evidence>
<dbReference type="EMBL" id="FUXF01000022">
    <property type="protein sequence ID" value="SJZ59010.1"/>
    <property type="molecule type" value="Genomic_DNA"/>
</dbReference>
<dbReference type="PANTHER" id="PTHR39159:SF1">
    <property type="entry name" value="UPF0374 PROTEIN YGAC"/>
    <property type="match status" value="1"/>
</dbReference>
<protein>
    <recommendedName>
        <fullName evidence="2">DUF402 domain-containing protein</fullName>
    </recommendedName>
</protein>
<dbReference type="GO" id="GO:0016787">
    <property type="term" value="F:hydrolase activity"/>
    <property type="evidence" value="ECO:0007669"/>
    <property type="project" value="UniProtKB-KW"/>
</dbReference>
<dbReference type="PANTHER" id="PTHR39159">
    <property type="match status" value="1"/>
</dbReference>
<dbReference type="SUPFAM" id="SSF159234">
    <property type="entry name" value="FomD-like"/>
    <property type="match status" value="1"/>
</dbReference>
<dbReference type="Proteomes" id="UP000190389">
    <property type="component" value="Unassembled WGS sequence"/>
</dbReference>
<reference evidence="4" key="1">
    <citation type="submission" date="2017-02" db="EMBL/GenBank/DDBJ databases">
        <authorList>
            <person name="Varghese N."/>
            <person name="Submissions S."/>
        </authorList>
    </citation>
    <scope>NUCLEOTIDE SEQUENCE [LARGE SCALE GENOMIC DNA]</scope>
    <source>
        <strain evidence="4">ATCC 27862</strain>
    </source>
</reference>
<name>A0A1T4LW84_9BACT</name>
<feature type="domain" description="DUF402" evidence="2">
    <location>
        <begin position="22"/>
        <end position="162"/>
    </location>
</feature>
<dbReference type="Pfam" id="PF04167">
    <property type="entry name" value="DUF402"/>
    <property type="match status" value="1"/>
</dbReference>
<organism evidence="3 4">
    <name type="scientific">Mycoplasmopsis verecunda</name>
    <dbReference type="NCBI Taxonomy" id="171291"/>
    <lineage>
        <taxon>Bacteria</taxon>
        <taxon>Bacillati</taxon>
        <taxon>Mycoplasmatota</taxon>
        <taxon>Mycoplasmoidales</taxon>
        <taxon>Metamycoplasmataceae</taxon>
        <taxon>Mycoplasmopsis</taxon>
    </lineage>
</organism>
<accession>A0A1T4LW84</accession>
<dbReference type="STRING" id="171291.SAMN02745154_00559"/>
<evidence type="ECO:0000313" key="3">
    <source>
        <dbReference type="EMBL" id="SJZ59010.1"/>
    </source>
</evidence>
<dbReference type="Gene3D" id="2.40.380.10">
    <property type="entry name" value="FomD-like"/>
    <property type="match status" value="1"/>
</dbReference>
<gene>
    <name evidence="3" type="ORF">SAMN02745154_00559</name>
</gene>
<dbReference type="InterPro" id="IPR007295">
    <property type="entry name" value="DUF402"/>
</dbReference>
<sequence>MEWDFTKLKVGSMINVQGYKHNGYLYRQWNSAKVVFHNKRHIVLFLKNTKVAEYEKDVNGWRYNENAIWFIPKDAMYNAIVLLKESGPYYYINMSSRPIFEDNTIKFIDYDLDVKCYPDKELQVVDRDEFNLHAKEMQYPNELKSMIYEELKNIMQLYSEYKYFFNSEIINYYLEVLRADKLITDKAAEKYTRISQKKHFSEEGDMFRQIARKGNYHYKHRP</sequence>
<proteinExistence type="predicted"/>
<dbReference type="InterPro" id="IPR050212">
    <property type="entry name" value="Ntdp-like"/>
</dbReference>
<dbReference type="InterPro" id="IPR035930">
    <property type="entry name" value="FomD-like_sf"/>
</dbReference>
<dbReference type="RefSeq" id="WP_078747272.1">
    <property type="nucleotide sequence ID" value="NZ_CP137850.1"/>
</dbReference>
<dbReference type="AlphaFoldDB" id="A0A1T4LW84"/>
<evidence type="ECO:0000256" key="1">
    <source>
        <dbReference type="ARBA" id="ARBA00022801"/>
    </source>
</evidence>
<keyword evidence="1" id="KW-0378">Hydrolase</keyword>
<keyword evidence="4" id="KW-1185">Reference proteome</keyword>